<dbReference type="InterPro" id="IPR036412">
    <property type="entry name" value="HAD-like_sf"/>
</dbReference>
<dbReference type="InterPro" id="IPR023214">
    <property type="entry name" value="HAD_sf"/>
</dbReference>
<evidence type="ECO:0000256" key="1">
    <source>
        <dbReference type="ARBA" id="ARBA00000830"/>
    </source>
</evidence>
<evidence type="ECO:0000256" key="2">
    <source>
        <dbReference type="ARBA" id="ARBA00004818"/>
    </source>
</evidence>
<dbReference type="SUPFAM" id="SSF56784">
    <property type="entry name" value="HAD-like"/>
    <property type="match status" value="1"/>
</dbReference>
<reference evidence="5 6" key="1">
    <citation type="submission" date="2017-10" db="EMBL/GenBank/DDBJ databases">
        <authorList>
            <person name="Banno H."/>
            <person name="Chua N.-H."/>
        </authorList>
    </citation>
    <scope>NUCLEOTIDE SEQUENCE [LARGE SCALE GENOMIC DNA]</scope>
    <source>
        <strain evidence="5">Vibrio tapetis CECT4600</strain>
    </source>
</reference>
<dbReference type="EMBL" id="LT960611">
    <property type="protein sequence ID" value="SON49655.1"/>
    <property type="molecule type" value="Genomic_DNA"/>
</dbReference>
<sequence length="241" mass="26083">MNIKGLLFDKDGTLLEFHTMWLEVAKGAAQDIGDMHNTKISVEDLLVAIGVHGNYVDNHGLLAANPVEDTANAWFELVKPQVSPLLFSQQVKSAFNTQVEKNPDLIQAIVGVKETLIELKQKGYYLGVATADTKDSTLYSLQQAGLLDLFDYVGYSDGDIQPKPHPALLEAFCLSTDLCAKQIVMFGDTVSDMEFGHNAGAYKIGVLTGTATADELKPHADVVLSSVSSLTLDHLVFNSIG</sequence>
<dbReference type="SFLD" id="SFLDG01129">
    <property type="entry name" value="C1.5:_HAD__Beta-PGM__Phosphata"/>
    <property type="match status" value="1"/>
</dbReference>
<evidence type="ECO:0000256" key="3">
    <source>
        <dbReference type="ARBA" id="ARBA00006171"/>
    </source>
</evidence>
<accession>A0A2N8ZCN2</accession>
<dbReference type="GO" id="GO:0005829">
    <property type="term" value="C:cytosol"/>
    <property type="evidence" value="ECO:0007669"/>
    <property type="project" value="TreeGrafter"/>
</dbReference>
<dbReference type="Gene3D" id="3.40.50.1000">
    <property type="entry name" value="HAD superfamily/HAD-like"/>
    <property type="match status" value="1"/>
</dbReference>
<dbReference type="AlphaFoldDB" id="A0A2N8ZCN2"/>
<name>A0A2N8ZCN2_9VIBR</name>
<dbReference type="EC" id="3.1.3.18" evidence="4"/>
<comment type="catalytic activity">
    <reaction evidence="1">
        <text>2-phosphoglycolate + H2O = glycolate + phosphate</text>
        <dbReference type="Rhea" id="RHEA:14369"/>
        <dbReference type="ChEBI" id="CHEBI:15377"/>
        <dbReference type="ChEBI" id="CHEBI:29805"/>
        <dbReference type="ChEBI" id="CHEBI:43474"/>
        <dbReference type="ChEBI" id="CHEBI:58033"/>
        <dbReference type="EC" id="3.1.3.18"/>
    </reaction>
</comment>
<evidence type="ECO:0000313" key="5">
    <source>
        <dbReference type="EMBL" id="SON49655.1"/>
    </source>
</evidence>
<dbReference type="NCBIfam" id="TIGR01549">
    <property type="entry name" value="HAD-SF-IA-v1"/>
    <property type="match status" value="1"/>
</dbReference>
<dbReference type="Proteomes" id="UP000235828">
    <property type="component" value="Chromosome A"/>
</dbReference>
<dbReference type="PANTHER" id="PTHR43434:SF1">
    <property type="entry name" value="PHOSPHOGLYCOLATE PHOSPHATASE"/>
    <property type="match status" value="1"/>
</dbReference>
<dbReference type="GO" id="GO:0006281">
    <property type="term" value="P:DNA repair"/>
    <property type="evidence" value="ECO:0007669"/>
    <property type="project" value="TreeGrafter"/>
</dbReference>
<proteinExistence type="inferred from homology"/>
<comment type="similarity">
    <text evidence="3">Belongs to the HAD-like hydrolase superfamily. CbbY/CbbZ/Gph/YieH family.</text>
</comment>
<dbReference type="PANTHER" id="PTHR43434">
    <property type="entry name" value="PHOSPHOGLYCOLATE PHOSPHATASE"/>
    <property type="match status" value="1"/>
</dbReference>
<dbReference type="InterPro" id="IPR006439">
    <property type="entry name" value="HAD-SF_hydro_IA"/>
</dbReference>
<dbReference type="GO" id="GO:0008967">
    <property type="term" value="F:phosphoglycolate phosphatase activity"/>
    <property type="evidence" value="ECO:0007669"/>
    <property type="project" value="UniProtKB-EC"/>
</dbReference>
<dbReference type="RefSeq" id="WP_102522286.1">
    <property type="nucleotide sequence ID" value="NZ_LT960611.1"/>
</dbReference>
<dbReference type="SFLD" id="SFLDS00003">
    <property type="entry name" value="Haloacid_Dehalogenase"/>
    <property type="match status" value="1"/>
</dbReference>
<gene>
    <name evidence="5" type="ORF">VTAP4600_A1676</name>
</gene>
<comment type="pathway">
    <text evidence="2">Organic acid metabolism; glycolate biosynthesis; glycolate from 2-phosphoglycolate: step 1/1.</text>
</comment>
<dbReference type="InterPro" id="IPR041492">
    <property type="entry name" value="HAD_2"/>
</dbReference>
<organism evidence="5 6">
    <name type="scientific">Vibrio tapetis subsp. tapetis</name>
    <dbReference type="NCBI Taxonomy" id="1671868"/>
    <lineage>
        <taxon>Bacteria</taxon>
        <taxon>Pseudomonadati</taxon>
        <taxon>Pseudomonadota</taxon>
        <taxon>Gammaproteobacteria</taxon>
        <taxon>Vibrionales</taxon>
        <taxon>Vibrionaceae</taxon>
        <taxon>Vibrio</taxon>
    </lineage>
</organism>
<dbReference type="KEGG" id="vta:A1676"/>
<dbReference type="OrthoDB" id="9782449at2"/>
<keyword evidence="6" id="KW-1185">Reference proteome</keyword>
<dbReference type="Pfam" id="PF13419">
    <property type="entry name" value="HAD_2"/>
    <property type="match status" value="1"/>
</dbReference>
<evidence type="ECO:0000256" key="4">
    <source>
        <dbReference type="ARBA" id="ARBA00013078"/>
    </source>
</evidence>
<protein>
    <recommendedName>
        <fullName evidence="4">phosphoglycolate phosphatase</fullName>
        <ecNumber evidence="4">3.1.3.18</ecNumber>
    </recommendedName>
</protein>
<evidence type="ECO:0000313" key="6">
    <source>
        <dbReference type="Proteomes" id="UP000235828"/>
    </source>
</evidence>
<dbReference type="InterPro" id="IPR050155">
    <property type="entry name" value="HAD-like_hydrolase_sf"/>
</dbReference>